<dbReference type="InterPro" id="IPR001633">
    <property type="entry name" value="EAL_dom"/>
</dbReference>
<dbReference type="GO" id="GO:0071111">
    <property type="term" value="F:cyclic-guanylate-specific phosphodiesterase activity"/>
    <property type="evidence" value="ECO:0007669"/>
    <property type="project" value="InterPro"/>
</dbReference>
<protein>
    <submittedName>
        <fullName evidence="2">Histidine kinase</fullName>
    </submittedName>
</protein>
<dbReference type="EMBL" id="JNBY01000085">
    <property type="protein sequence ID" value="KDN85324.1"/>
    <property type="molecule type" value="Genomic_DNA"/>
</dbReference>
<dbReference type="InterPro" id="IPR035919">
    <property type="entry name" value="EAL_sf"/>
</dbReference>
<name>A0A066YZA9_9ACTN</name>
<dbReference type="Pfam" id="PF00563">
    <property type="entry name" value="EAL"/>
    <property type="match status" value="1"/>
</dbReference>
<comment type="caution">
    <text evidence="2">The sequence shown here is derived from an EMBL/GenBank/DDBJ whole genome shotgun (WGS) entry which is preliminary data.</text>
</comment>
<dbReference type="PATRIC" id="fig|1348663.4.peg.2796"/>
<keyword evidence="2" id="KW-0808">Transferase</keyword>
<sequence>MQLAHALGLTVTAEGIENAAQAERLRQTGCDTAQGWYFARPGPPDRIAEILRERS</sequence>
<accession>A0A066YZA9</accession>
<dbReference type="PANTHER" id="PTHR33121:SF70">
    <property type="entry name" value="SIGNALING PROTEIN YKOW"/>
    <property type="match status" value="1"/>
</dbReference>
<dbReference type="SUPFAM" id="SSF141868">
    <property type="entry name" value="EAL domain-like"/>
    <property type="match status" value="1"/>
</dbReference>
<feature type="domain" description="EAL" evidence="1">
    <location>
        <begin position="1"/>
        <end position="55"/>
    </location>
</feature>
<dbReference type="Proteomes" id="UP000027178">
    <property type="component" value="Unassembled WGS sequence"/>
</dbReference>
<dbReference type="Gene3D" id="3.20.20.450">
    <property type="entry name" value="EAL domain"/>
    <property type="match status" value="1"/>
</dbReference>
<keyword evidence="2" id="KW-0418">Kinase</keyword>
<dbReference type="AlphaFoldDB" id="A0A066YZA9"/>
<dbReference type="HOGENOM" id="CLU_000445_115_3_11"/>
<dbReference type="InterPro" id="IPR050706">
    <property type="entry name" value="Cyclic-di-GMP_PDE-like"/>
</dbReference>
<dbReference type="RefSeq" id="WP_279635865.1">
    <property type="nucleotide sequence ID" value="NZ_KK853997.1"/>
</dbReference>
<dbReference type="GO" id="GO:0016301">
    <property type="term" value="F:kinase activity"/>
    <property type="evidence" value="ECO:0007669"/>
    <property type="project" value="UniProtKB-KW"/>
</dbReference>
<evidence type="ECO:0000313" key="3">
    <source>
        <dbReference type="Proteomes" id="UP000027178"/>
    </source>
</evidence>
<gene>
    <name evidence="2" type="ORF">KCH_29050</name>
</gene>
<organism evidence="2 3">
    <name type="scientific">Kitasatospora cheerisanensis KCTC 2395</name>
    <dbReference type="NCBI Taxonomy" id="1348663"/>
    <lineage>
        <taxon>Bacteria</taxon>
        <taxon>Bacillati</taxon>
        <taxon>Actinomycetota</taxon>
        <taxon>Actinomycetes</taxon>
        <taxon>Kitasatosporales</taxon>
        <taxon>Streptomycetaceae</taxon>
        <taxon>Kitasatospora</taxon>
    </lineage>
</organism>
<reference evidence="2 3" key="1">
    <citation type="submission" date="2014-05" db="EMBL/GenBank/DDBJ databases">
        <title>Draft Genome Sequence of Kitasatospora cheerisanensis KCTC 2395.</title>
        <authorList>
            <person name="Nam D.H."/>
        </authorList>
    </citation>
    <scope>NUCLEOTIDE SEQUENCE [LARGE SCALE GENOMIC DNA]</scope>
    <source>
        <strain evidence="2 3">KCTC 2395</strain>
    </source>
</reference>
<evidence type="ECO:0000259" key="1">
    <source>
        <dbReference type="PROSITE" id="PS50883"/>
    </source>
</evidence>
<keyword evidence="3" id="KW-1185">Reference proteome</keyword>
<proteinExistence type="predicted"/>
<dbReference type="eggNOG" id="COG5001">
    <property type="taxonomic scope" value="Bacteria"/>
</dbReference>
<dbReference type="PANTHER" id="PTHR33121">
    <property type="entry name" value="CYCLIC DI-GMP PHOSPHODIESTERASE PDEF"/>
    <property type="match status" value="1"/>
</dbReference>
<dbReference type="PROSITE" id="PS50883">
    <property type="entry name" value="EAL"/>
    <property type="match status" value="1"/>
</dbReference>
<evidence type="ECO:0000313" key="2">
    <source>
        <dbReference type="EMBL" id="KDN85324.1"/>
    </source>
</evidence>